<name>A0A6J5LQY9_9CAUD</name>
<proteinExistence type="predicted"/>
<evidence type="ECO:0000313" key="2">
    <source>
        <dbReference type="EMBL" id="CAB4135420.1"/>
    </source>
</evidence>
<dbReference type="EMBL" id="LR796302">
    <property type="protein sequence ID" value="CAB4135420.1"/>
    <property type="molecule type" value="Genomic_DNA"/>
</dbReference>
<evidence type="ECO:0000313" key="5">
    <source>
        <dbReference type="EMBL" id="CAB4182538.1"/>
    </source>
</evidence>
<dbReference type="EMBL" id="LR797261">
    <property type="protein sequence ID" value="CAB4198281.1"/>
    <property type="molecule type" value="Genomic_DNA"/>
</dbReference>
<evidence type="ECO:0000313" key="3">
    <source>
        <dbReference type="EMBL" id="CAB4150025.1"/>
    </source>
</evidence>
<evidence type="ECO:0000313" key="4">
    <source>
        <dbReference type="EMBL" id="CAB4170052.1"/>
    </source>
</evidence>
<evidence type="ECO:0000313" key="6">
    <source>
        <dbReference type="EMBL" id="CAB4198281.1"/>
    </source>
</evidence>
<organism evidence="2">
    <name type="scientific">uncultured Caudovirales phage</name>
    <dbReference type="NCBI Taxonomy" id="2100421"/>
    <lineage>
        <taxon>Viruses</taxon>
        <taxon>Duplodnaviria</taxon>
        <taxon>Heunggongvirae</taxon>
        <taxon>Uroviricota</taxon>
        <taxon>Caudoviricetes</taxon>
        <taxon>Peduoviridae</taxon>
        <taxon>Maltschvirus</taxon>
        <taxon>Maltschvirus maltsch</taxon>
    </lineage>
</organism>
<sequence>METQSLINIVIGIAAFFGGWTINSITRSIEKIEDKLNAVPIIYVSKDDYKEDLKRIYDMLDKIFGKLDDKADK</sequence>
<evidence type="ECO:0000256" key="1">
    <source>
        <dbReference type="SAM" id="Phobius"/>
    </source>
</evidence>
<reference evidence="2" key="1">
    <citation type="submission" date="2020-04" db="EMBL/GenBank/DDBJ databases">
        <authorList>
            <person name="Chiriac C."/>
            <person name="Salcher M."/>
            <person name="Ghai R."/>
            <person name="Kavagutti S V."/>
        </authorList>
    </citation>
    <scope>NUCLEOTIDE SEQUENCE</scope>
</reference>
<dbReference type="EMBL" id="LR796533">
    <property type="protein sequence ID" value="CAB4150025.1"/>
    <property type="molecule type" value="Genomic_DNA"/>
</dbReference>
<protein>
    <submittedName>
        <fullName evidence="2">Uncharacterized protein</fullName>
    </submittedName>
</protein>
<dbReference type="EMBL" id="LR797373">
    <property type="protein sequence ID" value="CAB4210925.1"/>
    <property type="molecule type" value="Genomic_DNA"/>
</dbReference>
<dbReference type="EMBL" id="LR796855">
    <property type="protein sequence ID" value="CAB4170052.1"/>
    <property type="molecule type" value="Genomic_DNA"/>
</dbReference>
<evidence type="ECO:0000313" key="7">
    <source>
        <dbReference type="EMBL" id="CAB4210925.1"/>
    </source>
</evidence>
<dbReference type="EMBL" id="LR797044">
    <property type="protein sequence ID" value="CAB4182538.1"/>
    <property type="molecule type" value="Genomic_DNA"/>
</dbReference>
<feature type="transmembrane region" description="Helical" evidence="1">
    <location>
        <begin position="6"/>
        <end position="25"/>
    </location>
</feature>
<keyword evidence="1" id="KW-1133">Transmembrane helix</keyword>
<keyword evidence="1" id="KW-0812">Transmembrane</keyword>
<accession>A0A6J5LQY9</accession>
<keyword evidence="1" id="KW-0472">Membrane</keyword>
<gene>
    <name evidence="5" type="ORF">UFOVP1078_10</name>
    <name evidence="6" type="ORF">UFOVP1317_63</name>
    <name evidence="7" type="ORF">UFOVP1429_58</name>
    <name evidence="2" type="ORF">UFOVP289_21</name>
    <name evidence="3" type="ORF">UFOVP547_26</name>
    <name evidence="4" type="ORF">UFOVP900_43</name>
</gene>